<dbReference type="EMBL" id="JBBPBN010000016">
    <property type="protein sequence ID" value="KAK9020998.1"/>
    <property type="molecule type" value="Genomic_DNA"/>
</dbReference>
<keyword evidence="2" id="KW-1185">Reference proteome</keyword>
<protein>
    <submittedName>
        <fullName evidence="1">Uncharacterized protein</fullName>
    </submittedName>
</protein>
<comment type="caution">
    <text evidence="1">The sequence shown here is derived from an EMBL/GenBank/DDBJ whole genome shotgun (WGS) entry which is preliminary data.</text>
</comment>
<dbReference type="Proteomes" id="UP001396334">
    <property type="component" value="Unassembled WGS sequence"/>
</dbReference>
<evidence type="ECO:0000313" key="2">
    <source>
        <dbReference type="Proteomes" id="UP001396334"/>
    </source>
</evidence>
<gene>
    <name evidence="1" type="ORF">V6N11_011009</name>
</gene>
<sequence>MHSAYRYGLEYRYGLQMVSVRKFEYRYGLQMVSVRLLEYRYGLQMVSVLMLEYRYGLQFDTPGSFWKPWFRYGQVGTGTGLLKTIFWPFKNVFELLKNPRNHPKQVFKFCGL</sequence>
<reference evidence="1 2" key="1">
    <citation type="journal article" date="2024" name="G3 (Bethesda)">
        <title>Genome assembly of Hibiscus sabdariffa L. provides insights into metabolisms of medicinal natural products.</title>
        <authorList>
            <person name="Kim T."/>
        </authorList>
    </citation>
    <scope>NUCLEOTIDE SEQUENCE [LARGE SCALE GENOMIC DNA]</scope>
    <source>
        <strain evidence="1">TK-2024</strain>
        <tissue evidence="1">Old leaves</tissue>
    </source>
</reference>
<evidence type="ECO:0000313" key="1">
    <source>
        <dbReference type="EMBL" id="KAK9020998.1"/>
    </source>
</evidence>
<name>A0ABR2S749_9ROSI</name>
<accession>A0ABR2S749</accession>
<organism evidence="1 2">
    <name type="scientific">Hibiscus sabdariffa</name>
    <name type="common">roselle</name>
    <dbReference type="NCBI Taxonomy" id="183260"/>
    <lineage>
        <taxon>Eukaryota</taxon>
        <taxon>Viridiplantae</taxon>
        <taxon>Streptophyta</taxon>
        <taxon>Embryophyta</taxon>
        <taxon>Tracheophyta</taxon>
        <taxon>Spermatophyta</taxon>
        <taxon>Magnoliopsida</taxon>
        <taxon>eudicotyledons</taxon>
        <taxon>Gunneridae</taxon>
        <taxon>Pentapetalae</taxon>
        <taxon>rosids</taxon>
        <taxon>malvids</taxon>
        <taxon>Malvales</taxon>
        <taxon>Malvaceae</taxon>
        <taxon>Malvoideae</taxon>
        <taxon>Hibiscus</taxon>
    </lineage>
</organism>
<proteinExistence type="predicted"/>